<dbReference type="InterPro" id="IPR017437">
    <property type="entry name" value="ATP-NAD_kinase_PpnK-typ_C"/>
</dbReference>
<feature type="binding site" evidence="6">
    <location>
        <position position="62"/>
    </location>
    <ligand>
        <name>NAD(+)</name>
        <dbReference type="ChEBI" id="CHEBI:57540"/>
    </ligand>
</feature>
<keyword evidence="6" id="KW-0547">Nucleotide-binding</keyword>
<dbReference type="GO" id="GO:0005524">
    <property type="term" value="F:ATP binding"/>
    <property type="evidence" value="ECO:0007669"/>
    <property type="project" value="UniProtKB-KW"/>
</dbReference>
<evidence type="ECO:0000256" key="1">
    <source>
        <dbReference type="ARBA" id="ARBA00022679"/>
    </source>
</evidence>
<comment type="function">
    <text evidence="6">Involved in the regulation of the intracellular balance of NAD and NADP, and is a key enzyme in the biosynthesis of NADP. Catalyzes specifically the phosphorylation on 2'-hydroxyl of the adenosine moiety of NAD to yield NADP.</text>
</comment>
<dbReference type="InterPro" id="IPR017438">
    <property type="entry name" value="ATP-NAD_kinase_N"/>
</dbReference>
<comment type="subcellular location">
    <subcellularLocation>
        <location evidence="6">Cytoplasm</location>
    </subcellularLocation>
</comment>
<dbReference type="EC" id="2.7.1.23" evidence="6"/>
<keyword evidence="1 6" id="KW-0808">Transferase</keyword>
<feature type="binding site" evidence="6">
    <location>
        <begin position="130"/>
        <end position="131"/>
    </location>
    <ligand>
        <name>NAD(+)</name>
        <dbReference type="ChEBI" id="CHEBI:57540"/>
    </ligand>
</feature>
<dbReference type="KEGG" id="tsph:KIH39_10950"/>
<dbReference type="Pfam" id="PF20143">
    <property type="entry name" value="NAD_kinase_C"/>
    <property type="match status" value="1"/>
</dbReference>
<dbReference type="EMBL" id="CP074694">
    <property type="protein sequence ID" value="QVL34394.1"/>
    <property type="molecule type" value="Genomic_DNA"/>
</dbReference>
<evidence type="ECO:0000313" key="8">
    <source>
        <dbReference type="Proteomes" id="UP000676194"/>
    </source>
</evidence>
<evidence type="ECO:0000313" key="7">
    <source>
        <dbReference type="EMBL" id="QVL34394.1"/>
    </source>
</evidence>
<dbReference type="Gene3D" id="3.40.50.10330">
    <property type="entry name" value="Probable inorganic polyphosphate/atp-NAD kinase, domain 1"/>
    <property type="match status" value="1"/>
</dbReference>
<comment type="catalytic activity">
    <reaction evidence="5 6">
        <text>NAD(+) + ATP = ADP + NADP(+) + H(+)</text>
        <dbReference type="Rhea" id="RHEA:18629"/>
        <dbReference type="ChEBI" id="CHEBI:15378"/>
        <dbReference type="ChEBI" id="CHEBI:30616"/>
        <dbReference type="ChEBI" id="CHEBI:57540"/>
        <dbReference type="ChEBI" id="CHEBI:58349"/>
        <dbReference type="ChEBI" id="CHEBI:456216"/>
        <dbReference type="EC" id="2.7.1.23"/>
    </reaction>
</comment>
<evidence type="ECO:0000256" key="4">
    <source>
        <dbReference type="ARBA" id="ARBA00023027"/>
    </source>
</evidence>
<dbReference type="AlphaFoldDB" id="A0A8E6BAG4"/>
<dbReference type="GO" id="GO:0005737">
    <property type="term" value="C:cytoplasm"/>
    <property type="evidence" value="ECO:0007669"/>
    <property type="project" value="UniProtKB-SubCell"/>
</dbReference>
<dbReference type="PANTHER" id="PTHR20275:SF0">
    <property type="entry name" value="NAD KINASE"/>
    <property type="match status" value="1"/>
</dbReference>
<reference evidence="7" key="1">
    <citation type="submission" date="2021-05" db="EMBL/GenBank/DDBJ databases">
        <title>Complete genome sequence of the cellulolytic planctomycete Telmatocola sphagniphila SP2T and characterization of the first cellulase from planctomycetes.</title>
        <authorList>
            <person name="Rakitin A.L."/>
            <person name="Beletsky A.V."/>
            <person name="Naumoff D.G."/>
            <person name="Kulichevskaya I.S."/>
            <person name="Mardanov A.V."/>
            <person name="Ravin N.V."/>
            <person name="Dedysh S.N."/>
        </authorList>
    </citation>
    <scope>NUCLEOTIDE SEQUENCE</scope>
    <source>
        <strain evidence="7">SP2T</strain>
    </source>
</reference>
<evidence type="ECO:0000256" key="2">
    <source>
        <dbReference type="ARBA" id="ARBA00022777"/>
    </source>
</evidence>
<feature type="binding site" evidence="6">
    <location>
        <position position="141"/>
    </location>
    <ligand>
        <name>NAD(+)</name>
        <dbReference type="ChEBI" id="CHEBI:57540"/>
    </ligand>
</feature>
<dbReference type="GO" id="GO:0051287">
    <property type="term" value="F:NAD binding"/>
    <property type="evidence" value="ECO:0007669"/>
    <property type="project" value="UniProtKB-ARBA"/>
</dbReference>
<sequence>MRFLILGNEKKLQVREQAELLAREIPAAGGQVVLIDLNSESNLEHVEADVALVLGGDGAILRASRQMNTHQIPVLGINYGRLGFLADLSTDEVLPQLKSVVEGRFRLCKHLMFECEIEGNGKFHKYLGLNEVVIRSSPPFHMVDLSLSIDGEEVSRFLGDGIIVSTPIGSTAYSLAAGGPILSQELPVFVITQMCGHTLTYRPLVDSAQKTYSIRLEATDGACVVIDGQELIELASLQTVTVRKSAVEFQTIKVGSKTYYRTLRDKLNWGTTPNYRGNKLS</sequence>
<comment type="similarity">
    <text evidence="6">Belongs to the NAD kinase family.</text>
</comment>
<keyword evidence="3 6" id="KW-0521">NADP</keyword>
<accession>A0A8E6BAG4</accession>
<comment type="cofactor">
    <cofactor evidence="6">
        <name>a divalent metal cation</name>
        <dbReference type="ChEBI" id="CHEBI:60240"/>
    </cofactor>
</comment>
<keyword evidence="6" id="KW-0067">ATP-binding</keyword>
<name>A0A8E6BAG4_9BACT</name>
<dbReference type="Pfam" id="PF01513">
    <property type="entry name" value="NAD_kinase"/>
    <property type="match status" value="1"/>
</dbReference>
<dbReference type="Proteomes" id="UP000676194">
    <property type="component" value="Chromosome"/>
</dbReference>
<feature type="active site" description="Proton acceptor" evidence="6">
    <location>
        <position position="57"/>
    </location>
</feature>
<organism evidence="7 8">
    <name type="scientific">Telmatocola sphagniphila</name>
    <dbReference type="NCBI Taxonomy" id="1123043"/>
    <lineage>
        <taxon>Bacteria</taxon>
        <taxon>Pseudomonadati</taxon>
        <taxon>Planctomycetota</taxon>
        <taxon>Planctomycetia</taxon>
        <taxon>Gemmatales</taxon>
        <taxon>Gemmataceae</taxon>
    </lineage>
</organism>
<feature type="binding site" evidence="6">
    <location>
        <position position="160"/>
    </location>
    <ligand>
        <name>NAD(+)</name>
        <dbReference type="ChEBI" id="CHEBI:57540"/>
    </ligand>
</feature>
<dbReference type="GO" id="GO:0046872">
    <property type="term" value="F:metal ion binding"/>
    <property type="evidence" value="ECO:0007669"/>
    <property type="project" value="UniProtKB-UniRule"/>
</dbReference>
<keyword evidence="8" id="KW-1185">Reference proteome</keyword>
<protein>
    <recommendedName>
        <fullName evidence="6">NAD kinase</fullName>
        <ecNumber evidence="6">2.7.1.23</ecNumber>
    </recommendedName>
    <alternativeName>
        <fullName evidence="6">ATP-dependent NAD kinase</fullName>
    </alternativeName>
</protein>
<comment type="caution">
    <text evidence="6">Lacks conserved residue(s) required for the propagation of feature annotation.</text>
</comment>
<dbReference type="GO" id="GO:0003951">
    <property type="term" value="F:NAD+ kinase activity"/>
    <property type="evidence" value="ECO:0007669"/>
    <property type="project" value="UniProtKB-UniRule"/>
</dbReference>
<dbReference type="HAMAP" id="MF_00361">
    <property type="entry name" value="NAD_kinase"/>
    <property type="match status" value="1"/>
</dbReference>
<evidence type="ECO:0000256" key="6">
    <source>
        <dbReference type="HAMAP-Rule" id="MF_00361"/>
    </source>
</evidence>
<dbReference type="Gene3D" id="2.60.200.30">
    <property type="entry name" value="Probable inorganic polyphosphate/atp-NAD kinase, domain 2"/>
    <property type="match status" value="1"/>
</dbReference>
<dbReference type="PANTHER" id="PTHR20275">
    <property type="entry name" value="NAD KINASE"/>
    <property type="match status" value="1"/>
</dbReference>
<dbReference type="GO" id="GO:0006741">
    <property type="term" value="P:NADP+ biosynthetic process"/>
    <property type="evidence" value="ECO:0007669"/>
    <property type="project" value="UniProtKB-UniRule"/>
</dbReference>
<feature type="binding site" evidence="6">
    <location>
        <position position="229"/>
    </location>
    <ligand>
        <name>NAD(+)</name>
        <dbReference type="ChEBI" id="CHEBI:57540"/>
    </ligand>
</feature>
<dbReference type="InterPro" id="IPR002504">
    <property type="entry name" value="NADK"/>
</dbReference>
<feature type="binding site" evidence="6">
    <location>
        <begin position="57"/>
        <end position="58"/>
    </location>
    <ligand>
        <name>NAD(+)</name>
        <dbReference type="ChEBI" id="CHEBI:57540"/>
    </ligand>
</feature>
<keyword evidence="4 6" id="KW-0520">NAD</keyword>
<proteinExistence type="inferred from homology"/>
<dbReference type="GO" id="GO:0019674">
    <property type="term" value="P:NAD+ metabolic process"/>
    <property type="evidence" value="ECO:0007669"/>
    <property type="project" value="InterPro"/>
</dbReference>
<dbReference type="InterPro" id="IPR016064">
    <property type="entry name" value="NAD/diacylglycerol_kinase_sf"/>
</dbReference>
<keyword evidence="2 6" id="KW-0418">Kinase</keyword>
<feature type="binding site" evidence="6">
    <location>
        <position position="168"/>
    </location>
    <ligand>
        <name>NAD(+)</name>
        <dbReference type="ChEBI" id="CHEBI:57540"/>
    </ligand>
</feature>
<evidence type="ECO:0000256" key="3">
    <source>
        <dbReference type="ARBA" id="ARBA00022857"/>
    </source>
</evidence>
<dbReference type="SUPFAM" id="SSF111331">
    <property type="entry name" value="NAD kinase/diacylglycerol kinase-like"/>
    <property type="match status" value="1"/>
</dbReference>
<gene>
    <name evidence="6" type="primary">nadK</name>
    <name evidence="7" type="ORF">KIH39_10950</name>
</gene>
<dbReference type="RefSeq" id="WP_213499364.1">
    <property type="nucleotide sequence ID" value="NZ_CP074694.1"/>
</dbReference>
<evidence type="ECO:0000256" key="5">
    <source>
        <dbReference type="ARBA" id="ARBA00047925"/>
    </source>
</evidence>
<keyword evidence="6" id="KW-0963">Cytoplasm</keyword>